<reference evidence="2 3" key="1">
    <citation type="submission" date="2021-03" db="EMBL/GenBank/DDBJ databases">
        <title>Streptomyces strains.</title>
        <authorList>
            <person name="Lund M.B."/>
            <person name="Toerring T."/>
        </authorList>
    </citation>
    <scope>NUCLEOTIDE SEQUENCE [LARGE SCALE GENOMIC DNA]</scope>
    <source>
        <strain evidence="2 3">KCC S-1010</strain>
    </source>
</reference>
<keyword evidence="3" id="KW-1185">Reference proteome</keyword>
<accession>A0ABX7RJD5</accession>
<evidence type="ECO:0000313" key="3">
    <source>
        <dbReference type="Proteomes" id="UP000671836"/>
    </source>
</evidence>
<protein>
    <recommendedName>
        <fullName evidence="4">CDP-Glycerol:Poly(Glycerophosphate) glycerophosphotransferase</fullName>
    </recommendedName>
</protein>
<dbReference type="EMBL" id="CP071595">
    <property type="protein sequence ID" value="QSY47536.1"/>
    <property type="molecule type" value="Genomic_DNA"/>
</dbReference>
<evidence type="ECO:0008006" key="4">
    <source>
        <dbReference type="Google" id="ProtNLM"/>
    </source>
</evidence>
<dbReference type="SUPFAM" id="SSF53756">
    <property type="entry name" value="UDP-Glycosyltransferase/glycogen phosphorylase"/>
    <property type="match status" value="1"/>
</dbReference>
<proteinExistence type="predicted"/>
<name>A0ABX7RJD5_9ACTN</name>
<feature type="compositionally biased region" description="Basic and acidic residues" evidence="1">
    <location>
        <begin position="130"/>
        <end position="146"/>
    </location>
</feature>
<gene>
    <name evidence="2" type="ORF">J3S04_19775</name>
</gene>
<evidence type="ECO:0000313" key="2">
    <source>
        <dbReference type="EMBL" id="QSY47536.1"/>
    </source>
</evidence>
<dbReference type="RefSeq" id="WP_207555133.1">
    <property type="nucleotide sequence ID" value="NZ_CP071595.1"/>
</dbReference>
<evidence type="ECO:0000256" key="1">
    <source>
        <dbReference type="SAM" id="MobiDB-lite"/>
    </source>
</evidence>
<sequence length="575" mass="61853">MPDTGASRVSYVPLRDDAARWTTASPVRTVLGVIHNVTSATRLLDLLEPFEGDPRVQVVFTCTGSSAFEAGIREFMTARELPCISWEMALGEKFDLAVSSSRGGELQKIDAPLVGAPHGAGYNKYLQRNRKPETGNRKPETGNRKPEAFGLDAEWLTHDGELIPSAIVLSHDEQRERLRRGCPEAVPRSVVAGDPCMDRLRASLPFREEYRAALGLRPGQKLLVLTSTWGPHSLLGANMDLVRRALAELPSDEYRVLAAVHPNVWYGHGGWQLRAWLAPFLRAGLILPSPDTDVWKAALVAADAFAGDHGSLTLYAAALGVPGLLGAFGEDVVAKDSPMDRLGAALARVAPDVPLERQLARAAAGRAGDERLDGIGALVTSRPMRSAELLRRLYYSRMELPEPEQPAVPRPVALPLPLPAERHGPVAPAAYADARSTADGGLELRRYPAALQDAVTGHLPDPHLVTAEGEPDSRWSRTADVVLARPPARGETFREAAERVFREHPGCWLAAFAGEQANSCVAFTRDGGRTTARWTGAAPPDPVAVAASALYALPDGDRVVVTVAGLPCVLERPAG</sequence>
<feature type="region of interest" description="Disordered" evidence="1">
    <location>
        <begin position="120"/>
        <end position="146"/>
    </location>
</feature>
<dbReference type="Proteomes" id="UP000671836">
    <property type="component" value="Chromosome"/>
</dbReference>
<organism evidence="2 3">
    <name type="scientific">Streptomyces griseocarneus</name>
    <dbReference type="NCBI Taxonomy" id="51201"/>
    <lineage>
        <taxon>Bacteria</taxon>
        <taxon>Bacillati</taxon>
        <taxon>Actinomycetota</taxon>
        <taxon>Actinomycetes</taxon>
        <taxon>Kitasatosporales</taxon>
        <taxon>Streptomycetaceae</taxon>
        <taxon>Streptomyces</taxon>
    </lineage>
</organism>